<evidence type="ECO:0000313" key="2">
    <source>
        <dbReference type="Proteomes" id="UP000229631"/>
    </source>
</evidence>
<organism evidence="1 2">
    <name type="scientific">Candidatus Shapirobacteria bacterium CG03_land_8_20_14_0_80_39_12</name>
    <dbReference type="NCBI Taxonomy" id="1974879"/>
    <lineage>
        <taxon>Bacteria</taxon>
        <taxon>Candidatus Shapironibacteriota</taxon>
    </lineage>
</organism>
<accession>A0A2M7BG08</accession>
<gene>
    <name evidence="1" type="ORF">COS54_00100</name>
</gene>
<proteinExistence type="predicted"/>
<comment type="caution">
    <text evidence="1">The sequence shown here is derived from an EMBL/GenBank/DDBJ whole genome shotgun (WGS) entry which is preliminary data.</text>
</comment>
<evidence type="ECO:0000313" key="1">
    <source>
        <dbReference type="EMBL" id="PIV02017.1"/>
    </source>
</evidence>
<name>A0A2M7BG08_9BACT</name>
<dbReference type="AlphaFoldDB" id="A0A2M7BG08"/>
<dbReference type="EMBL" id="PEVC01000003">
    <property type="protein sequence ID" value="PIV02017.1"/>
    <property type="molecule type" value="Genomic_DNA"/>
</dbReference>
<dbReference type="Proteomes" id="UP000229631">
    <property type="component" value="Unassembled WGS sequence"/>
</dbReference>
<protein>
    <submittedName>
        <fullName evidence="1">Uncharacterized protein</fullName>
    </submittedName>
</protein>
<sequence>MTAVILNDVPELCKEEVILRLRTKSFIVDGIIIKYKKGLRKGLSFLVQKVFKGKVEVGTILQNISFDHLQQPVM</sequence>
<reference evidence="2" key="1">
    <citation type="submission" date="2017-09" db="EMBL/GenBank/DDBJ databases">
        <title>Depth-based differentiation of microbial function through sediment-hosted aquifers and enrichment of novel symbionts in the deep terrestrial subsurface.</title>
        <authorList>
            <person name="Probst A.J."/>
            <person name="Ladd B."/>
            <person name="Jarett J.K."/>
            <person name="Geller-Mcgrath D.E."/>
            <person name="Sieber C.M.K."/>
            <person name="Emerson J.B."/>
            <person name="Anantharaman K."/>
            <person name="Thomas B.C."/>
            <person name="Malmstrom R."/>
            <person name="Stieglmeier M."/>
            <person name="Klingl A."/>
            <person name="Woyke T."/>
            <person name="Ryan C.M."/>
            <person name="Banfield J.F."/>
        </authorList>
    </citation>
    <scope>NUCLEOTIDE SEQUENCE [LARGE SCALE GENOMIC DNA]</scope>
</reference>